<dbReference type="SUPFAM" id="SSF49562">
    <property type="entry name" value="C2 domain (Calcium/lipid-binding domain, CaLB)"/>
    <property type="match status" value="2"/>
</dbReference>
<accession>A0A9D4UPB4</accession>
<comment type="caution">
    <text evidence="4">The sequence shown here is derived from an EMBL/GenBank/DDBJ whole genome shotgun (WGS) entry which is preliminary data.</text>
</comment>
<keyword evidence="5" id="KW-1185">Reference proteome</keyword>
<dbReference type="GO" id="GO:0046872">
    <property type="term" value="F:metal ion binding"/>
    <property type="evidence" value="ECO:0007669"/>
    <property type="project" value="UniProtKB-KW"/>
</dbReference>
<keyword evidence="1" id="KW-0479">Metal-binding</keyword>
<sequence length="253" mass="28305">MPEGTIEVQLIRGHGLKDVETFGKSDPYVVLSCGHVTHRTRTMHDAGSNPIWNQNFLFEVPHGVENLSLAIYDFEGHGRDEAMGSSLISLAEVYEQREIAPANYKVRLRNGRNHGEVELGLKFFPKVYHGSLELHLVQGHGLISADAFDKSDPYAIITCNKQTVKSKVMENAGSDPLWNQTFAFVIDSEVTEAIIRLYDRDTYTADDPLGNAKIPLQMVFVEGCVPPTDYKVFNSLRQEQGEIKVGLKFVPKV</sequence>
<dbReference type="InterPro" id="IPR035892">
    <property type="entry name" value="C2_domain_sf"/>
</dbReference>
<keyword evidence="2" id="KW-0106">Calcium</keyword>
<dbReference type="OrthoDB" id="419768at2759"/>
<evidence type="ECO:0000313" key="5">
    <source>
        <dbReference type="Proteomes" id="UP000886520"/>
    </source>
</evidence>
<dbReference type="Gene3D" id="2.60.40.150">
    <property type="entry name" value="C2 domain"/>
    <property type="match status" value="2"/>
</dbReference>
<dbReference type="AlphaFoldDB" id="A0A9D4UPB4"/>
<dbReference type="PRINTS" id="PR00360">
    <property type="entry name" value="C2DOMAIN"/>
</dbReference>
<feature type="domain" description="C2" evidence="3">
    <location>
        <begin position="113"/>
        <end position="229"/>
    </location>
</feature>
<evidence type="ECO:0000259" key="3">
    <source>
        <dbReference type="PROSITE" id="PS50004"/>
    </source>
</evidence>
<dbReference type="PANTHER" id="PTHR46502:SF2">
    <property type="entry name" value="16 KDA PHLOEM PROTEIN 2"/>
    <property type="match status" value="1"/>
</dbReference>
<dbReference type="Pfam" id="PF00168">
    <property type="entry name" value="C2"/>
    <property type="match status" value="2"/>
</dbReference>
<reference evidence="4" key="1">
    <citation type="submission" date="2021-01" db="EMBL/GenBank/DDBJ databases">
        <title>Adiantum capillus-veneris genome.</title>
        <authorList>
            <person name="Fang Y."/>
            <person name="Liao Q."/>
        </authorList>
    </citation>
    <scope>NUCLEOTIDE SEQUENCE</scope>
    <source>
        <strain evidence="4">H3</strain>
        <tissue evidence="4">Leaf</tissue>
    </source>
</reference>
<dbReference type="InterPro" id="IPR000008">
    <property type="entry name" value="C2_dom"/>
</dbReference>
<proteinExistence type="predicted"/>
<evidence type="ECO:0000256" key="1">
    <source>
        <dbReference type="ARBA" id="ARBA00022723"/>
    </source>
</evidence>
<protein>
    <recommendedName>
        <fullName evidence="3">C2 domain-containing protein</fullName>
    </recommendedName>
</protein>
<organism evidence="4 5">
    <name type="scientific">Adiantum capillus-veneris</name>
    <name type="common">Maidenhair fern</name>
    <dbReference type="NCBI Taxonomy" id="13818"/>
    <lineage>
        <taxon>Eukaryota</taxon>
        <taxon>Viridiplantae</taxon>
        <taxon>Streptophyta</taxon>
        <taxon>Embryophyta</taxon>
        <taxon>Tracheophyta</taxon>
        <taxon>Polypodiopsida</taxon>
        <taxon>Polypodiidae</taxon>
        <taxon>Polypodiales</taxon>
        <taxon>Pteridineae</taxon>
        <taxon>Pteridaceae</taxon>
        <taxon>Vittarioideae</taxon>
        <taxon>Adiantum</taxon>
    </lineage>
</organism>
<dbReference type="SMART" id="SM00239">
    <property type="entry name" value="C2"/>
    <property type="match status" value="2"/>
</dbReference>
<dbReference type="EMBL" id="JABFUD020000013">
    <property type="protein sequence ID" value="KAI5071608.1"/>
    <property type="molecule type" value="Genomic_DNA"/>
</dbReference>
<evidence type="ECO:0000256" key="2">
    <source>
        <dbReference type="ARBA" id="ARBA00022837"/>
    </source>
</evidence>
<dbReference type="Proteomes" id="UP000886520">
    <property type="component" value="Chromosome 13"/>
</dbReference>
<gene>
    <name evidence="4" type="ORF">GOP47_0013859</name>
</gene>
<dbReference type="PANTHER" id="PTHR46502">
    <property type="entry name" value="C2 DOMAIN-CONTAINING"/>
    <property type="match status" value="1"/>
</dbReference>
<name>A0A9D4UPB4_ADICA</name>
<evidence type="ECO:0000313" key="4">
    <source>
        <dbReference type="EMBL" id="KAI5071608.1"/>
    </source>
</evidence>
<feature type="domain" description="C2" evidence="3">
    <location>
        <begin position="1"/>
        <end position="103"/>
    </location>
</feature>
<dbReference type="PROSITE" id="PS50004">
    <property type="entry name" value="C2"/>
    <property type="match status" value="2"/>
</dbReference>